<evidence type="ECO:0000313" key="3">
    <source>
        <dbReference type="Proteomes" id="UP000007306"/>
    </source>
</evidence>
<sequence>MALEDRSRDALDGCHPCPAPSPVAEAGGDVDAVFLGFIYNHAPLPPFAPPVPCLSVGRRDRAGLLPPPSPSPVSPPPRRWSSVIIAKVNVCSVIVANPPGERGGGGGVGARRDGLARLGSVASGWQPGGVGGGATRGGEAAWPRREEGAAKWRSGAAQRDQVVASGGDGWEMGAAVVRWIGGEAVGVVAAAVWRRRDAVGQRPCTAPRPWGKGGGTEVEGGIGVGAGGWRFEVEVIRRCRAYGAGDEAAV</sequence>
<dbReference type="Proteomes" id="UP000007306">
    <property type="component" value="Chromosome 6"/>
</dbReference>
<dbReference type="EnsemblPlants" id="ORGLA06G0233900.1">
    <property type="protein sequence ID" value="ORGLA06G0233900.1"/>
    <property type="gene ID" value="ORGLA06G0233900"/>
</dbReference>
<dbReference type="AlphaFoldDB" id="I1Q5C6"/>
<evidence type="ECO:0000313" key="2">
    <source>
        <dbReference type="EnsemblPlants" id="ORGLA06G0233900.1"/>
    </source>
</evidence>
<name>I1Q5C6_ORYGL</name>
<organism evidence="2 3">
    <name type="scientific">Oryza glaberrima</name>
    <name type="common">African rice</name>
    <dbReference type="NCBI Taxonomy" id="4538"/>
    <lineage>
        <taxon>Eukaryota</taxon>
        <taxon>Viridiplantae</taxon>
        <taxon>Streptophyta</taxon>
        <taxon>Embryophyta</taxon>
        <taxon>Tracheophyta</taxon>
        <taxon>Spermatophyta</taxon>
        <taxon>Magnoliopsida</taxon>
        <taxon>Liliopsida</taxon>
        <taxon>Poales</taxon>
        <taxon>Poaceae</taxon>
        <taxon>BOP clade</taxon>
        <taxon>Oryzoideae</taxon>
        <taxon>Oryzeae</taxon>
        <taxon>Oryzinae</taxon>
        <taxon>Oryza</taxon>
    </lineage>
</organism>
<evidence type="ECO:0000256" key="1">
    <source>
        <dbReference type="SAM" id="MobiDB-lite"/>
    </source>
</evidence>
<dbReference type="HOGENOM" id="CLU_1112786_0_0_1"/>
<protein>
    <submittedName>
        <fullName evidence="2">Uncharacterized protein</fullName>
    </submittedName>
</protein>
<proteinExistence type="predicted"/>
<feature type="compositionally biased region" description="Gly residues" evidence="1">
    <location>
        <begin position="126"/>
        <end position="136"/>
    </location>
</feature>
<accession>I1Q5C6</accession>
<dbReference type="Gramene" id="ORGLA06G0233900.1">
    <property type="protein sequence ID" value="ORGLA06G0233900.1"/>
    <property type="gene ID" value="ORGLA06G0233900"/>
</dbReference>
<reference evidence="2" key="1">
    <citation type="submission" date="2015-06" db="UniProtKB">
        <authorList>
            <consortium name="EnsemblPlants"/>
        </authorList>
    </citation>
    <scope>IDENTIFICATION</scope>
</reference>
<reference evidence="2 3" key="2">
    <citation type="submission" date="2018-04" db="EMBL/GenBank/DDBJ databases">
        <title>OglaRS2 (Oryza glaberrima Reference Sequence Version 2).</title>
        <authorList>
            <person name="Zhang J."/>
            <person name="Kudrna D."/>
            <person name="Lee S."/>
            <person name="Talag J."/>
            <person name="Rajasekar S."/>
            <person name="Wing R.A."/>
        </authorList>
    </citation>
    <scope>NUCLEOTIDE SEQUENCE [LARGE SCALE GENOMIC DNA]</scope>
    <source>
        <strain evidence="2 3">cv. IRGC 96717</strain>
    </source>
</reference>
<keyword evidence="3" id="KW-1185">Reference proteome</keyword>
<feature type="region of interest" description="Disordered" evidence="1">
    <location>
        <begin position="121"/>
        <end position="140"/>
    </location>
</feature>